<evidence type="ECO:0000313" key="12">
    <source>
        <dbReference type="Proteomes" id="UP000003244"/>
    </source>
</evidence>
<evidence type="ECO:0000256" key="8">
    <source>
        <dbReference type="SAM" id="MobiDB-lite"/>
    </source>
</evidence>
<dbReference type="AlphaFoldDB" id="E0E3G8"/>
<keyword evidence="5 9" id="KW-1133">Transmembrane helix</keyword>
<evidence type="ECO:0000313" key="11">
    <source>
        <dbReference type="EMBL" id="EFM64518.1"/>
    </source>
</evidence>
<protein>
    <recommendedName>
        <fullName evidence="10">Threonine/Serine exporter ThrE domain-containing protein</fullName>
    </recommendedName>
</protein>
<comment type="subcellular location">
    <subcellularLocation>
        <location evidence="1">Cell membrane</location>
        <topology evidence="1">Multi-pass membrane protein</topology>
    </subcellularLocation>
</comment>
<keyword evidence="4 9" id="KW-0812">Transmembrane</keyword>
<evidence type="ECO:0000256" key="6">
    <source>
        <dbReference type="ARBA" id="ARBA00023136"/>
    </source>
</evidence>
<dbReference type="eggNOG" id="COG3610">
    <property type="taxonomic scope" value="Bacteria"/>
</dbReference>
<feature type="transmembrane region" description="Helical" evidence="9">
    <location>
        <begin position="122"/>
        <end position="143"/>
    </location>
</feature>
<dbReference type="PANTHER" id="PTHR34390:SF1">
    <property type="entry name" value="SUCCINATE TRANSPORTER SUBUNIT YJJB-RELATED"/>
    <property type="match status" value="1"/>
</dbReference>
<comment type="caution">
    <text evidence="11">The sequence shown here is derived from an EMBL/GenBank/DDBJ whole genome shotgun (WGS) entry which is preliminary data.</text>
</comment>
<dbReference type="RefSeq" id="WP_007789805.1">
    <property type="nucleotide sequence ID" value="NZ_ADGQ01000057.1"/>
</dbReference>
<evidence type="ECO:0000256" key="5">
    <source>
        <dbReference type="ARBA" id="ARBA00022989"/>
    </source>
</evidence>
<dbReference type="InterPro" id="IPR050539">
    <property type="entry name" value="ThrE_Dicarb/AminoAcid_Exp"/>
</dbReference>
<dbReference type="GeneID" id="84800808"/>
<dbReference type="PANTHER" id="PTHR34390">
    <property type="entry name" value="UPF0442 PROTEIN YJJB-RELATED"/>
    <property type="match status" value="1"/>
</dbReference>
<comment type="similarity">
    <text evidence="7">Belongs to the ThrE exporter (TC 2.A.79) family.</text>
</comment>
<feature type="region of interest" description="Disordered" evidence="8">
    <location>
        <begin position="199"/>
        <end position="225"/>
    </location>
</feature>
<organism evidence="11 12">
    <name type="scientific">Peptostreptococcus stomatis DSM 17678</name>
    <dbReference type="NCBI Taxonomy" id="596315"/>
    <lineage>
        <taxon>Bacteria</taxon>
        <taxon>Bacillati</taxon>
        <taxon>Bacillota</taxon>
        <taxon>Clostridia</taxon>
        <taxon>Peptostreptococcales</taxon>
        <taxon>Peptostreptococcaceae</taxon>
        <taxon>Peptostreptococcus</taxon>
    </lineage>
</organism>
<feature type="transmembrane region" description="Helical" evidence="9">
    <location>
        <begin position="31"/>
        <end position="51"/>
    </location>
</feature>
<dbReference type="Pfam" id="PF12821">
    <property type="entry name" value="ThrE_2"/>
    <property type="match status" value="1"/>
</dbReference>
<evidence type="ECO:0000259" key="10">
    <source>
        <dbReference type="Pfam" id="PF12821"/>
    </source>
</evidence>
<feature type="transmembrane region" description="Helical" evidence="9">
    <location>
        <begin position="57"/>
        <end position="75"/>
    </location>
</feature>
<keyword evidence="6 9" id="KW-0472">Membrane</keyword>
<feature type="transmembrane region" description="Helical" evidence="9">
    <location>
        <begin position="6"/>
        <end position="24"/>
    </location>
</feature>
<proteinExistence type="inferred from homology"/>
<reference evidence="11 12" key="1">
    <citation type="submission" date="2010-08" db="EMBL/GenBank/DDBJ databases">
        <authorList>
            <person name="Harkins D.M."/>
            <person name="Madupu R."/>
            <person name="Durkin A.S."/>
            <person name="Torralba M."/>
            <person name="Methe B."/>
            <person name="Sutton G.G."/>
            <person name="Nelson K.E."/>
        </authorList>
    </citation>
    <scope>NUCLEOTIDE SEQUENCE [LARGE SCALE GENOMIC DNA]</scope>
    <source>
        <strain evidence="11 12">DSM 17678</strain>
    </source>
</reference>
<dbReference type="EMBL" id="ADGQ01000057">
    <property type="protein sequence ID" value="EFM64518.1"/>
    <property type="molecule type" value="Genomic_DNA"/>
</dbReference>
<dbReference type="GO" id="GO:0005886">
    <property type="term" value="C:plasma membrane"/>
    <property type="evidence" value="ECO:0007669"/>
    <property type="project" value="UniProtKB-SubCell"/>
</dbReference>
<keyword evidence="2" id="KW-1003">Cell membrane</keyword>
<evidence type="ECO:0000256" key="1">
    <source>
        <dbReference type="ARBA" id="ARBA00004651"/>
    </source>
</evidence>
<evidence type="ECO:0000256" key="9">
    <source>
        <dbReference type="SAM" id="Phobius"/>
    </source>
</evidence>
<keyword evidence="12" id="KW-1185">Reference proteome</keyword>
<evidence type="ECO:0000256" key="7">
    <source>
        <dbReference type="ARBA" id="ARBA00034125"/>
    </source>
</evidence>
<evidence type="ECO:0000256" key="3">
    <source>
        <dbReference type="ARBA" id="ARBA00022519"/>
    </source>
</evidence>
<keyword evidence="3" id="KW-0997">Cell inner membrane</keyword>
<gene>
    <name evidence="11" type="ORF">HMPREF0634_0462</name>
</gene>
<name>E0E3G8_9FIRM</name>
<dbReference type="GO" id="GO:0015744">
    <property type="term" value="P:succinate transport"/>
    <property type="evidence" value="ECO:0007669"/>
    <property type="project" value="TreeGrafter"/>
</dbReference>
<dbReference type="InterPro" id="IPR024528">
    <property type="entry name" value="ThrE_2"/>
</dbReference>
<feature type="domain" description="Threonine/Serine exporter ThrE" evidence="10">
    <location>
        <begin position="11"/>
        <end position="137"/>
    </location>
</feature>
<evidence type="ECO:0000256" key="4">
    <source>
        <dbReference type="ARBA" id="ARBA00022692"/>
    </source>
</evidence>
<feature type="transmembrane region" description="Helical" evidence="9">
    <location>
        <begin position="82"/>
        <end position="102"/>
    </location>
</feature>
<accession>E0E3G8</accession>
<evidence type="ECO:0000256" key="2">
    <source>
        <dbReference type="ARBA" id="ARBA00022475"/>
    </source>
</evidence>
<sequence length="225" mass="25084">MITQVPLWQHFIFAGLATCGFAIFFNVQPKLLLWTAPIGALGWLVYVLGVFNYENPMIYSFTAAAVISLCSEILARRLKQPAILFVIPGILPLVPGVGLYQTVYSIMFKKYGLAATIGTKSVIVSIGIALGILVVASLSRVFNLYQLKKAFSRNDTARYVDWVNLGKNRTGNQFVLDRDELNEHLNSLNIDTESYKKSDLDKMEKNSSQDVILDKKSKDNNLDLG</sequence>
<dbReference type="Proteomes" id="UP000003244">
    <property type="component" value="Unassembled WGS sequence"/>
</dbReference>